<comment type="caution">
    <text evidence="5">The sequence shown here is derived from an EMBL/GenBank/DDBJ whole genome shotgun (WGS) entry which is preliminary data.</text>
</comment>
<dbReference type="InterPro" id="IPR045853">
    <property type="entry name" value="Pep_chain_release_fac_I_sf"/>
</dbReference>
<feature type="compositionally biased region" description="Basic and acidic residues" evidence="3">
    <location>
        <begin position="76"/>
        <end position="88"/>
    </location>
</feature>
<organism evidence="5 6">
    <name type="scientific">Candidatus Wildermuthbacteria bacterium RIFCSPLOWO2_01_FULL_47_18</name>
    <dbReference type="NCBI Taxonomy" id="1802460"/>
    <lineage>
        <taxon>Bacteria</taxon>
        <taxon>Candidatus Wildermuthiibacteriota</taxon>
    </lineage>
</organism>
<dbReference type="AlphaFoldDB" id="A0A1G2RJP2"/>
<dbReference type="PANTHER" id="PTHR43804:SF7">
    <property type="entry name" value="LD18447P"/>
    <property type="match status" value="1"/>
</dbReference>
<evidence type="ECO:0000313" key="6">
    <source>
        <dbReference type="Proteomes" id="UP000177287"/>
    </source>
</evidence>
<reference evidence="5 6" key="1">
    <citation type="journal article" date="2016" name="Nat. Commun.">
        <title>Thousands of microbial genomes shed light on interconnected biogeochemical processes in an aquifer system.</title>
        <authorList>
            <person name="Anantharaman K."/>
            <person name="Brown C.T."/>
            <person name="Hug L.A."/>
            <person name="Sharon I."/>
            <person name="Castelle C.J."/>
            <person name="Probst A.J."/>
            <person name="Thomas B.C."/>
            <person name="Singh A."/>
            <person name="Wilkins M.J."/>
            <person name="Karaoz U."/>
            <person name="Brodie E.L."/>
            <person name="Williams K.H."/>
            <person name="Hubbard S.S."/>
            <person name="Banfield J.F."/>
        </authorList>
    </citation>
    <scope>NUCLEOTIDE SEQUENCE [LARGE SCALE GENOMIC DNA]</scope>
</reference>
<feature type="region of interest" description="Disordered" evidence="3">
    <location>
        <begin position="47"/>
        <end position="88"/>
    </location>
</feature>
<dbReference type="GO" id="GO:0003747">
    <property type="term" value="F:translation release factor activity"/>
    <property type="evidence" value="ECO:0007669"/>
    <property type="project" value="InterPro"/>
</dbReference>
<dbReference type="Gene3D" id="3.30.160.20">
    <property type="match status" value="1"/>
</dbReference>
<evidence type="ECO:0000259" key="4">
    <source>
        <dbReference type="Pfam" id="PF00472"/>
    </source>
</evidence>
<dbReference type="Pfam" id="PF00472">
    <property type="entry name" value="RF-1"/>
    <property type="match status" value="1"/>
</dbReference>
<dbReference type="InterPro" id="IPR000352">
    <property type="entry name" value="Pep_chain_release_fac_I"/>
</dbReference>
<accession>A0A1G2RJP2</accession>
<feature type="compositionally biased region" description="Basic residues" evidence="3">
    <location>
        <begin position="50"/>
        <end position="75"/>
    </location>
</feature>
<feature type="non-terminal residue" evidence="5">
    <location>
        <position position="1"/>
    </location>
</feature>
<evidence type="ECO:0000256" key="2">
    <source>
        <dbReference type="ARBA" id="ARBA00022481"/>
    </source>
</evidence>
<feature type="domain" description="Prokaryotic-type class I peptide chain release factors" evidence="4">
    <location>
        <begin position="1"/>
        <end position="83"/>
    </location>
</feature>
<sequence length="88" mass="10476">QNVNKRETAVRITHEPSGIVIRVSKRSSQAQNKERAFELLRERLEELNKPRKRRVPTKTPAKAKRTRLKEKRLRSEKKQQRNRPAPEL</sequence>
<name>A0A1G2RJP2_9BACT</name>
<gene>
    <name evidence="5" type="ORF">A3A27_01035</name>
</gene>
<evidence type="ECO:0000256" key="1">
    <source>
        <dbReference type="ARBA" id="ARBA00010835"/>
    </source>
</evidence>
<evidence type="ECO:0000313" key="5">
    <source>
        <dbReference type="EMBL" id="OHA72589.1"/>
    </source>
</evidence>
<dbReference type="PANTHER" id="PTHR43804">
    <property type="entry name" value="LD18447P"/>
    <property type="match status" value="1"/>
</dbReference>
<comment type="similarity">
    <text evidence="1">Belongs to the prokaryotic/mitochondrial release factor family.</text>
</comment>
<dbReference type="Proteomes" id="UP000177287">
    <property type="component" value="Unassembled WGS sequence"/>
</dbReference>
<proteinExistence type="inferred from homology"/>
<evidence type="ECO:0000256" key="3">
    <source>
        <dbReference type="SAM" id="MobiDB-lite"/>
    </source>
</evidence>
<keyword evidence="2" id="KW-0488">Methylation</keyword>
<dbReference type="InterPro" id="IPR050057">
    <property type="entry name" value="Prokaryotic/Mito_RF"/>
</dbReference>
<protein>
    <recommendedName>
        <fullName evidence="4">Prokaryotic-type class I peptide chain release factors domain-containing protein</fullName>
    </recommendedName>
</protein>
<dbReference type="EMBL" id="MHUF01000016">
    <property type="protein sequence ID" value="OHA72589.1"/>
    <property type="molecule type" value="Genomic_DNA"/>
</dbReference>
<dbReference type="SUPFAM" id="SSF75620">
    <property type="entry name" value="Release factor"/>
    <property type="match status" value="1"/>
</dbReference>